<keyword evidence="1" id="KW-0732">Signal</keyword>
<sequence>MLRLSFLVLASAFAFTSHVQALEASAANKKSIESGLMQNAETANAFTELEYQLVEASGLLSLSQQIKNSAQRLIAGSIEKPAAVSINHAQHFAIAKSLAKRWTEEEWQQRLLVLIHDMPVATQRSIQQQLLHPMIKAAQRKERAAISVQSDPAYQLYMNKLRQRPPAASRWKLVENLDKQSGFSQIIIQARSVVINDIQQQVKGWQPEGAWEKQARQDVLEFLFYAYRKTPNTELKQIADSFKQPELSQFYKDVLNTVK</sequence>
<keyword evidence="3" id="KW-1185">Reference proteome</keyword>
<feature type="chain" id="PRO_5004374448" evidence="1">
    <location>
        <begin position="22"/>
        <end position="259"/>
    </location>
</feature>
<dbReference type="OrthoDB" id="6853144at2"/>
<dbReference type="EMBL" id="FO203512">
    <property type="protein sequence ID" value="CCK78043.1"/>
    <property type="molecule type" value="Genomic_DNA"/>
</dbReference>
<gene>
    <name evidence="2" type="ORF">OLEAN_C38670</name>
</gene>
<dbReference type="STRING" id="698738.OLEAN_C38670"/>
<feature type="signal peptide" evidence="1">
    <location>
        <begin position="1"/>
        <end position="21"/>
    </location>
</feature>
<evidence type="ECO:0000313" key="2">
    <source>
        <dbReference type="EMBL" id="CCK78043.1"/>
    </source>
</evidence>
<proteinExistence type="predicted"/>
<evidence type="ECO:0000256" key="1">
    <source>
        <dbReference type="SAM" id="SignalP"/>
    </source>
</evidence>
<name>R4YUP8_OLEAN</name>
<dbReference type="KEGG" id="oai:OLEAN_C38670"/>
<dbReference type="HOGENOM" id="CLU_1057417_0_0_6"/>
<organism evidence="2 3">
    <name type="scientific">Oleispira antarctica RB-8</name>
    <dbReference type="NCBI Taxonomy" id="698738"/>
    <lineage>
        <taxon>Bacteria</taxon>
        <taxon>Pseudomonadati</taxon>
        <taxon>Pseudomonadota</taxon>
        <taxon>Gammaproteobacteria</taxon>
        <taxon>Oceanospirillales</taxon>
        <taxon>Oceanospirillaceae</taxon>
        <taxon>Oleispira</taxon>
    </lineage>
</organism>
<dbReference type="Proteomes" id="UP000032749">
    <property type="component" value="Chromosome"/>
</dbReference>
<protein>
    <submittedName>
        <fullName evidence="2">Uncharacterized protein</fullName>
    </submittedName>
</protein>
<reference evidence="2 3" key="1">
    <citation type="journal article" date="2013" name="Nat. Commun.">
        <title>Genome sequence and functional genomic analysis of the oil-degrading bacterium Oleispira antarctica.</title>
        <authorList>
            <person name="Kube M."/>
            <person name="Chernikova T.N."/>
            <person name="Al-Ramahi Y."/>
            <person name="Beloqui A."/>
            <person name="Lopez-Cortez N."/>
            <person name="Guazzaroni M.E."/>
            <person name="Heipieper H.J."/>
            <person name="Klages S."/>
            <person name="Kotsyurbenko O.R."/>
            <person name="Langer I."/>
            <person name="Nechitaylo T.Y."/>
            <person name="Lunsdorf H."/>
            <person name="Fernandez M."/>
            <person name="Juarez S."/>
            <person name="Ciordia S."/>
            <person name="Singer A."/>
            <person name="Kagan O."/>
            <person name="Egorova O."/>
            <person name="Petit P.A."/>
            <person name="Stogios P."/>
            <person name="Kim Y."/>
            <person name="Tchigvintsev A."/>
            <person name="Flick R."/>
            <person name="Denaro R."/>
            <person name="Genovese M."/>
            <person name="Albar J.P."/>
            <person name="Reva O.N."/>
            <person name="Martinez-Gomariz M."/>
            <person name="Tran H."/>
            <person name="Ferrer M."/>
            <person name="Savchenko A."/>
            <person name="Yakunin A.F."/>
            <person name="Yakimov M.M."/>
            <person name="Golyshina O.V."/>
            <person name="Reinhardt R."/>
            <person name="Golyshin P.N."/>
        </authorList>
    </citation>
    <scope>NUCLEOTIDE SEQUENCE [LARGE SCALE GENOMIC DNA]</scope>
</reference>
<dbReference type="AlphaFoldDB" id="R4YUP8"/>
<evidence type="ECO:0000313" key="3">
    <source>
        <dbReference type="Proteomes" id="UP000032749"/>
    </source>
</evidence>
<accession>R4YUP8</accession>